<feature type="domain" description="YjiS-like" evidence="1">
    <location>
        <begin position="24"/>
        <end position="57"/>
    </location>
</feature>
<dbReference type="InterPro" id="IPR009506">
    <property type="entry name" value="YjiS-like"/>
</dbReference>
<comment type="caution">
    <text evidence="2">The sequence shown here is derived from an EMBL/GenBank/DDBJ whole genome shotgun (WGS) entry which is preliminary data.</text>
</comment>
<proteinExistence type="predicted"/>
<organism evidence="2 3">
    <name type="scientific">Amaricoccus solimangrovi</name>
    <dbReference type="NCBI Taxonomy" id="2589815"/>
    <lineage>
        <taxon>Bacteria</taxon>
        <taxon>Pseudomonadati</taxon>
        <taxon>Pseudomonadota</taxon>
        <taxon>Alphaproteobacteria</taxon>
        <taxon>Rhodobacterales</taxon>
        <taxon>Paracoccaceae</taxon>
        <taxon>Amaricoccus</taxon>
    </lineage>
</organism>
<reference evidence="2 3" key="1">
    <citation type="submission" date="2019-06" db="EMBL/GenBank/DDBJ databases">
        <title>A novel bacterium of genus Amaricoccus, isolated from marine sediment.</title>
        <authorList>
            <person name="Huang H."/>
            <person name="Mo K."/>
            <person name="Hu Y."/>
        </authorList>
    </citation>
    <scope>NUCLEOTIDE SEQUENCE [LARGE SCALE GENOMIC DNA]</scope>
    <source>
        <strain evidence="2 3">HB172011</strain>
    </source>
</reference>
<gene>
    <name evidence="2" type="ORF">FJM51_11105</name>
</gene>
<dbReference type="Pfam" id="PF06568">
    <property type="entry name" value="YjiS-like"/>
    <property type="match status" value="1"/>
</dbReference>
<dbReference type="RefSeq" id="WP_140454210.1">
    <property type="nucleotide sequence ID" value="NZ_VFRP01000009.1"/>
</dbReference>
<dbReference type="Proteomes" id="UP000319255">
    <property type="component" value="Unassembled WGS sequence"/>
</dbReference>
<protein>
    <submittedName>
        <fullName evidence="2">DUF1127 domain-containing protein</fullName>
    </submittedName>
</protein>
<evidence type="ECO:0000313" key="3">
    <source>
        <dbReference type="Proteomes" id="UP000319255"/>
    </source>
</evidence>
<accession>A0A501WY11</accession>
<dbReference type="EMBL" id="VFRP01000009">
    <property type="protein sequence ID" value="TPE50796.1"/>
    <property type="molecule type" value="Genomic_DNA"/>
</dbReference>
<evidence type="ECO:0000259" key="1">
    <source>
        <dbReference type="Pfam" id="PF06568"/>
    </source>
</evidence>
<name>A0A501WY11_9RHOB</name>
<evidence type="ECO:0000313" key="2">
    <source>
        <dbReference type="EMBL" id="TPE50796.1"/>
    </source>
</evidence>
<dbReference type="OrthoDB" id="8244198at2"/>
<keyword evidence="3" id="KW-1185">Reference proteome</keyword>
<dbReference type="AlphaFoldDB" id="A0A501WY11"/>
<sequence length="70" mass="7885">MAQVINFPSATTTSGFGHGLFSAIARAVADYRLFLRTLTELRALNDRELRDLGISRYSIREIAYDSVYGR</sequence>